<dbReference type="GO" id="GO:0006270">
    <property type="term" value="P:DNA replication initiation"/>
    <property type="evidence" value="ECO:0007669"/>
    <property type="project" value="TreeGrafter"/>
</dbReference>
<feature type="region of interest" description="Disordered" evidence="6">
    <location>
        <begin position="642"/>
        <end position="669"/>
    </location>
</feature>
<evidence type="ECO:0000256" key="1">
    <source>
        <dbReference type="ARBA" id="ARBA00004123"/>
    </source>
</evidence>
<keyword evidence="3" id="KW-0235">DNA replication</keyword>
<organism evidence="9 10">
    <name type="scientific">Collybia nuda</name>
    <dbReference type="NCBI Taxonomy" id="64659"/>
    <lineage>
        <taxon>Eukaryota</taxon>
        <taxon>Fungi</taxon>
        <taxon>Dikarya</taxon>
        <taxon>Basidiomycota</taxon>
        <taxon>Agaricomycotina</taxon>
        <taxon>Agaricomycetes</taxon>
        <taxon>Agaricomycetidae</taxon>
        <taxon>Agaricales</taxon>
        <taxon>Tricholomatineae</taxon>
        <taxon>Clitocybaceae</taxon>
        <taxon>Collybia</taxon>
    </lineage>
</organism>
<name>A0A9P5YCX9_9AGAR</name>
<dbReference type="AlphaFoldDB" id="A0A9P5YCX9"/>
<accession>A0A9P5YCX9</accession>
<dbReference type="EMBL" id="MU150236">
    <property type="protein sequence ID" value="KAF9467688.1"/>
    <property type="molecule type" value="Genomic_DNA"/>
</dbReference>
<evidence type="ECO:0000256" key="4">
    <source>
        <dbReference type="ARBA" id="ARBA00023125"/>
    </source>
</evidence>
<dbReference type="PANTHER" id="PTHR12748:SF0">
    <property type="entry name" value="ORIGIN RECOGNITION COMPLEX SUBUNIT 3"/>
    <property type="match status" value="1"/>
</dbReference>
<dbReference type="InterPro" id="IPR020795">
    <property type="entry name" value="ORC3"/>
</dbReference>
<keyword evidence="5" id="KW-0539">Nucleus</keyword>
<evidence type="ECO:0000256" key="6">
    <source>
        <dbReference type="SAM" id="MobiDB-lite"/>
    </source>
</evidence>
<feature type="domain" description="Origin recognition complex subunit 3 winged helix C-terminal" evidence="8">
    <location>
        <begin position="566"/>
        <end position="709"/>
    </location>
</feature>
<evidence type="ECO:0000256" key="2">
    <source>
        <dbReference type="ARBA" id="ARBA00010977"/>
    </source>
</evidence>
<dbReference type="Pfam" id="PF18137">
    <property type="entry name" value="WHD_ORC"/>
    <property type="match status" value="1"/>
</dbReference>
<reference evidence="9" key="1">
    <citation type="submission" date="2020-11" db="EMBL/GenBank/DDBJ databases">
        <authorList>
            <consortium name="DOE Joint Genome Institute"/>
            <person name="Ahrendt S."/>
            <person name="Riley R."/>
            <person name="Andreopoulos W."/>
            <person name="Labutti K."/>
            <person name="Pangilinan J."/>
            <person name="Ruiz-Duenas F.J."/>
            <person name="Barrasa J.M."/>
            <person name="Sanchez-Garcia M."/>
            <person name="Camarero S."/>
            <person name="Miyauchi S."/>
            <person name="Serrano A."/>
            <person name="Linde D."/>
            <person name="Babiker R."/>
            <person name="Drula E."/>
            <person name="Ayuso-Fernandez I."/>
            <person name="Pacheco R."/>
            <person name="Padilla G."/>
            <person name="Ferreira P."/>
            <person name="Barriuso J."/>
            <person name="Kellner H."/>
            <person name="Castanera R."/>
            <person name="Alfaro M."/>
            <person name="Ramirez L."/>
            <person name="Pisabarro A.G."/>
            <person name="Kuo A."/>
            <person name="Tritt A."/>
            <person name="Lipzen A."/>
            <person name="He G."/>
            <person name="Yan M."/>
            <person name="Ng V."/>
            <person name="Cullen D."/>
            <person name="Martin F."/>
            <person name="Rosso M.-N."/>
            <person name="Henrissat B."/>
            <person name="Hibbett D."/>
            <person name="Martinez A.T."/>
            <person name="Grigoriev I.V."/>
        </authorList>
    </citation>
    <scope>NUCLEOTIDE SEQUENCE</scope>
    <source>
        <strain evidence="9">CBS 247.69</strain>
    </source>
</reference>
<feature type="domain" description="Origin recognition complex subunit 3 N-terminal" evidence="7">
    <location>
        <begin position="44"/>
        <end position="340"/>
    </location>
</feature>
<keyword evidence="4" id="KW-0238">DNA-binding</keyword>
<dbReference type="Proteomes" id="UP000807353">
    <property type="component" value="Unassembled WGS sequence"/>
</dbReference>
<protein>
    <submittedName>
        <fullName evidence="9">Origin recognition complex subunit 3 N-terminus-domain-containing protein</fullName>
    </submittedName>
</protein>
<evidence type="ECO:0000313" key="10">
    <source>
        <dbReference type="Proteomes" id="UP000807353"/>
    </source>
</evidence>
<dbReference type="GO" id="GO:0003688">
    <property type="term" value="F:DNA replication origin binding"/>
    <property type="evidence" value="ECO:0007669"/>
    <property type="project" value="TreeGrafter"/>
</dbReference>
<dbReference type="CDD" id="cd20704">
    <property type="entry name" value="Orc3"/>
    <property type="match status" value="1"/>
</dbReference>
<comment type="caution">
    <text evidence="9">The sequence shown here is derived from an EMBL/GenBank/DDBJ whole genome shotgun (WGS) entry which is preliminary data.</text>
</comment>
<sequence>MTSIPNLDDINQTAYYIPFSGSADDEAGNAISLPLQRSKNDLPDGDGMRLDAYMKAWRKTLDRMQSLIRALHAPVVEQVIKKVHNSYTNVLPGLPYPELPVVCITNPTSSSSFINDVAVRLDSTELDKGDLPDIPFLSTSLYPTDCGNITSAMKAVIGGFVDRPELLMKVKRKPTTSLASHDIEMLVAWYKSIRETYNVTALSQPKLVVIMHDFEEFDPGIVQDLFYICSLHVPRLPLVFMLSLSSPPSPSYLQLTYPRSTMALLRTHKFDVPSGIKILEEVVLKTYFDPEFEPDVMIGPTTLKHLIDNFTRQNSSLEASISILHLAHLKHFSTEPLTFLTQSTPSSDTLSHPSSFHTLDDLLTRLQGSAQSTDKEQGADWPDTIPALIATIDYARTTFYSRIRRLRIGSRLIQLVQKFMKTQGYKGLDWDQRPGGSSILDVMVDILRGKLGAGVKFLGTMVKKLKARQLSVLLEEIHIFFQTLPTALRSNEEEAREKIMASRSALPEQMDIDISAISSQLAESIGEWLVEYLNNLLRPLEETALWEVWYTGLSPFPSDLMNPSVRASMLAGLLRPYDFVDSDDSEGVTHSLSELPDTSILFRRYLDSGKMINVYDWFESFQLELETQRKHLRKKLAPEAIKVERGSPKKGKGKREVTSGGDPLEDDDGEEKWRVEVQARFMRALQELDYLGFIKHTGRKADHVQRIVYDIHD</sequence>
<evidence type="ECO:0000259" key="8">
    <source>
        <dbReference type="Pfam" id="PF18137"/>
    </source>
</evidence>
<dbReference type="OrthoDB" id="10265211at2759"/>
<comment type="similarity">
    <text evidence="2">Belongs to the ORC3 family.</text>
</comment>
<dbReference type="GO" id="GO:0031261">
    <property type="term" value="C:DNA replication preinitiation complex"/>
    <property type="evidence" value="ECO:0007669"/>
    <property type="project" value="TreeGrafter"/>
</dbReference>
<evidence type="ECO:0000313" key="9">
    <source>
        <dbReference type="EMBL" id="KAF9467688.1"/>
    </source>
</evidence>
<dbReference type="PANTHER" id="PTHR12748">
    <property type="entry name" value="ORIGIN RECOGNITION COMPLEX SUBUNIT 3"/>
    <property type="match status" value="1"/>
</dbReference>
<evidence type="ECO:0000256" key="3">
    <source>
        <dbReference type="ARBA" id="ARBA00022705"/>
    </source>
</evidence>
<comment type="subcellular location">
    <subcellularLocation>
        <location evidence="1">Nucleus</location>
    </subcellularLocation>
</comment>
<evidence type="ECO:0000256" key="5">
    <source>
        <dbReference type="ARBA" id="ARBA00023242"/>
    </source>
</evidence>
<evidence type="ECO:0000259" key="7">
    <source>
        <dbReference type="Pfam" id="PF07034"/>
    </source>
</evidence>
<dbReference type="GO" id="GO:0005664">
    <property type="term" value="C:nuclear origin of replication recognition complex"/>
    <property type="evidence" value="ECO:0007669"/>
    <property type="project" value="InterPro"/>
</dbReference>
<dbReference type="Pfam" id="PF07034">
    <property type="entry name" value="ORC3_N"/>
    <property type="match status" value="1"/>
</dbReference>
<dbReference type="InterPro" id="IPR045667">
    <property type="entry name" value="ORC3_N"/>
</dbReference>
<keyword evidence="10" id="KW-1185">Reference proteome</keyword>
<dbReference type="InterPro" id="IPR040855">
    <property type="entry name" value="ORC_WH_C"/>
</dbReference>
<gene>
    <name evidence="9" type="ORF">BDZ94DRAFT_977493</name>
</gene>
<proteinExistence type="inferred from homology"/>
<dbReference type="GO" id="GO:0005656">
    <property type="term" value="C:nuclear pre-replicative complex"/>
    <property type="evidence" value="ECO:0007669"/>
    <property type="project" value="TreeGrafter"/>
</dbReference>